<organism evidence="7 8">
    <name type="scientific">Formosimonas limnophila</name>
    <dbReference type="NCBI Taxonomy" id="1384487"/>
    <lineage>
        <taxon>Bacteria</taxon>
        <taxon>Pseudomonadati</taxon>
        <taxon>Pseudomonadota</taxon>
        <taxon>Betaproteobacteria</taxon>
        <taxon>Burkholderiales</taxon>
        <taxon>Burkholderiaceae</taxon>
        <taxon>Formosimonas</taxon>
    </lineage>
</organism>
<dbReference type="InterPro" id="IPR050638">
    <property type="entry name" value="AA-Vitamin_Transporters"/>
</dbReference>
<evidence type="ECO:0000256" key="4">
    <source>
        <dbReference type="ARBA" id="ARBA00023136"/>
    </source>
</evidence>
<feature type="transmembrane region" description="Helical" evidence="5">
    <location>
        <begin position="65"/>
        <end position="84"/>
    </location>
</feature>
<dbReference type="PANTHER" id="PTHR32322:SF9">
    <property type="entry name" value="AMINO-ACID METABOLITE EFFLUX PUMP-RELATED"/>
    <property type="match status" value="1"/>
</dbReference>
<evidence type="ECO:0000256" key="1">
    <source>
        <dbReference type="ARBA" id="ARBA00004141"/>
    </source>
</evidence>
<evidence type="ECO:0000259" key="6">
    <source>
        <dbReference type="Pfam" id="PF00892"/>
    </source>
</evidence>
<feature type="transmembrane region" description="Helical" evidence="5">
    <location>
        <begin position="90"/>
        <end position="111"/>
    </location>
</feature>
<feature type="transmembrane region" description="Helical" evidence="5">
    <location>
        <begin position="218"/>
        <end position="239"/>
    </location>
</feature>
<dbReference type="InterPro" id="IPR037185">
    <property type="entry name" value="EmrE-like"/>
</dbReference>
<dbReference type="SUPFAM" id="SSF103481">
    <property type="entry name" value="Multidrug resistance efflux transporter EmrE"/>
    <property type="match status" value="2"/>
</dbReference>
<keyword evidence="3 5" id="KW-1133">Transmembrane helix</keyword>
<keyword evidence="4 5" id="KW-0472">Membrane</keyword>
<name>A0A8J3CN67_9BURK</name>
<gene>
    <name evidence="7" type="ORF">GCM10009007_12260</name>
</gene>
<evidence type="ECO:0000313" key="8">
    <source>
        <dbReference type="Proteomes" id="UP000614287"/>
    </source>
</evidence>
<feature type="transmembrane region" description="Helical" evidence="5">
    <location>
        <begin position="144"/>
        <end position="164"/>
    </location>
</feature>
<feature type="domain" description="EamA" evidence="6">
    <location>
        <begin position="145"/>
        <end position="288"/>
    </location>
</feature>
<feature type="transmembrane region" description="Helical" evidence="5">
    <location>
        <begin position="118"/>
        <end position="138"/>
    </location>
</feature>
<evidence type="ECO:0000256" key="2">
    <source>
        <dbReference type="ARBA" id="ARBA00022692"/>
    </source>
</evidence>
<dbReference type="Proteomes" id="UP000614287">
    <property type="component" value="Unassembled WGS sequence"/>
</dbReference>
<feature type="transmembrane region" description="Helical" evidence="5">
    <location>
        <begin position="271"/>
        <end position="290"/>
    </location>
</feature>
<evidence type="ECO:0000313" key="7">
    <source>
        <dbReference type="EMBL" id="GHA72956.1"/>
    </source>
</evidence>
<protein>
    <submittedName>
        <fullName evidence="7">Membrane protein</fullName>
    </submittedName>
</protein>
<feature type="transmembrane region" description="Helical" evidence="5">
    <location>
        <begin position="246"/>
        <end position="265"/>
    </location>
</feature>
<keyword evidence="2 5" id="KW-0812">Transmembrane</keyword>
<keyword evidence="8" id="KW-1185">Reference proteome</keyword>
<feature type="transmembrane region" description="Helical" evidence="5">
    <location>
        <begin position="176"/>
        <end position="198"/>
    </location>
</feature>
<comment type="subcellular location">
    <subcellularLocation>
        <location evidence="1">Membrane</location>
        <topology evidence="1">Multi-pass membrane protein</topology>
    </subcellularLocation>
</comment>
<feature type="transmembrane region" description="Helical" evidence="5">
    <location>
        <begin position="7"/>
        <end position="27"/>
    </location>
</feature>
<dbReference type="PANTHER" id="PTHR32322">
    <property type="entry name" value="INNER MEMBRANE TRANSPORTER"/>
    <property type="match status" value="1"/>
</dbReference>
<feature type="domain" description="EamA" evidence="6">
    <location>
        <begin position="10"/>
        <end position="135"/>
    </location>
</feature>
<dbReference type="InterPro" id="IPR000620">
    <property type="entry name" value="EamA_dom"/>
</dbReference>
<dbReference type="GO" id="GO:0016020">
    <property type="term" value="C:membrane"/>
    <property type="evidence" value="ECO:0007669"/>
    <property type="project" value="UniProtKB-SubCell"/>
</dbReference>
<dbReference type="AlphaFoldDB" id="A0A8J3CN67"/>
<accession>A0A8J3CN67</accession>
<reference evidence="7" key="1">
    <citation type="journal article" date="2014" name="Int. J. Syst. Evol. Microbiol.">
        <title>Complete genome sequence of Corynebacterium casei LMG S-19264T (=DSM 44701T), isolated from a smear-ripened cheese.</title>
        <authorList>
            <consortium name="US DOE Joint Genome Institute (JGI-PGF)"/>
            <person name="Walter F."/>
            <person name="Albersmeier A."/>
            <person name="Kalinowski J."/>
            <person name="Ruckert C."/>
        </authorList>
    </citation>
    <scope>NUCLEOTIDE SEQUENCE</scope>
    <source>
        <strain evidence="7">KCTC 32501</strain>
    </source>
</reference>
<proteinExistence type="predicted"/>
<evidence type="ECO:0000256" key="3">
    <source>
        <dbReference type="ARBA" id="ARBA00022989"/>
    </source>
</evidence>
<sequence>MRSHISLNHALLALIVVAIWGTNFVVIKEALATLPPFLFAALRFALVFLPAAFFLKRPNVPWQQLAAYGILIGVGQFGFVYLSINGFIAAGLASLVVQTQVFFTIGLAMFFSCERLKFFQIVALLLAVSGIFVIMAHTDGDTTPLGLFMMLIAALSWAAGNIVNRHSAQTTQNLNMLAYVVWSAAYAVPPLVVLSLLFEGVPLISTAIAHMTLGTWGAVLWQSVANSLFGYAIWGWLLARYPTATIAPLSLLVPVFGMGAAFVYLGELLPVWKLIAATLIMGGLALNLLWPKVVGMLRMQRP</sequence>
<comment type="caution">
    <text evidence="7">The sequence shown here is derived from an EMBL/GenBank/DDBJ whole genome shotgun (WGS) entry which is preliminary data.</text>
</comment>
<feature type="transmembrane region" description="Helical" evidence="5">
    <location>
        <begin position="33"/>
        <end position="53"/>
    </location>
</feature>
<evidence type="ECO:0000256" key="5">
    <source>
        <dbReference type="SAM" id="Phobius"/>
    </source>
</evidence>
<dbReference type="EMBL" id="BMZG01000006">
    <property type="protein sequence ID" value="GHA72956.1"/>
    <property type="molecule type" value="Genomic_DNA"/>
</dbReference>
<dbReference type="Pfam" id="PF00892">
    <property type="entry name" value="EamA"/>
    <property type="match status" value="2"/>
</dbReference>
<reference evidence="7" key="2">
    <citation type="submission" date="2020-09" db="EMBL/GenBank/DDBJ databases">
        <authorList>
            <person name="Sun Q."/>
            <person name="Kim S."/>
        </authorList>
    </citation>
    <scope>NUCLEOTIDE SEQUENCE</scope>
    <source>
        <strain evidence="7">KCTC 32501</strain>
    </source>
</reference>